<keyword evidence="1 3" id="KW-0853">WD repeat</keyword>
<dbReference type="SUPFAM" id="SSF50978">
    <property type="entry name" value="WD40 repeat-like"/>
    <property type="match status" value="1"/>
</dbReference>
<dbReference type="InterPro" id="IPR011989">
    <property type="entry name" value="ARM-like"/>
</dbReference>
<evidence type="ECO:0000256" key="3">
    <source>
        <dbReference type="PROSITE-ProRule" id="PRU00221"/>
    </source>
</evidence>
<sequence>MGLVKEIDEEEEEKWDKIRAWDSVQQDIRSRLNEPEKFDQSMTLNHGPQLFHTLRHASSIKCMTHFTSTIGDNFMTHYRIGTVDHLSLWALESKERDAVSKHNRFTIHSELRCLLYVPQHKVYFGFGTDLVMRVYTDSRSQCQEVGAIPCDTTILCMSYCKDTNEVFAGGIGTLEKWRVKGSEHSAVATRGEKFDLELRSDEWVIDVKVDPRNKQLLALTYDGIYVANYQTMKQTHHLQNRHDGSLRCCSFYKQREYFITGGGDGLVKVWNAVVFSQVHVFYGHRDAITALQVHKTDPLLFSSSLDGTVQIWRMDNFCKFMRVDLGDPVYQMKLLGDEEFFCQTEKQIKIYNLNQFYHLYAPVESSVYKLQLCQGSKTHPSRIICSTEDGSVRFFSPTTGATITIIYPMPTFQVLTCFAYCRDKERLMTVLQNGDVLVFNCETNPCKAEEIWQATSHDEEVTSLVLVSLMYEGIEGTNIRDSVIFGGLRNGQIALMEAANCVMVKNVQAHEGAITCMEYATEIDGSGFQMMETSKTLVTGGDDSFLKIWNIVIVPGHTGDQISLEVILKVGCTCSYCVITASDRCCMEMYRLDSSDPGNPGAPLQYTQLHHAADEDHTDQVGVLCLSVCVFVCLCLYRLDSSDPGNPGAPQQYIQLHHAADEDHTDQIAQILEILGHPYNIHNYTMLLMKITLTRLDSSDPGNPGAILQYTQLHHAADEDHTDQITAVDKCPLLGLFVTSGVDGYIKVWNRHNQLVREMGFGEPLFGLCFANPRGDLLVGYQNHVCLIPLTSFFPHNYLERITLQNFKDESKENVIPYNPRVKPWFDAKKLPKFSTSLSVRTQERNRPEPEEILEDLEAEEEEREEQARRRLEEERTIIEEEILRRLEKRRLERAFRDFINFDIGGSGMANLHLLTPFERALLKRKPIIALDGYIPNSVIRKQLGFRPPTPPMMPSSREVWTPKPVPVPKPSHVPGYEEEEPMDLYELAKRFKMYLSDSEEESVYHWSDSDGDVNERPCHGQKRGRGKRKKKQRREIGSDDGWSDDDESNQVDDDDVDEVDDFIDDLHDESGAEVAESLIGTEFSLLAEGNSLKDQKPFFWGDGGEEPTKTPLQQLKKVTGMVRTISNLSSTSSKRQFKPQSRRSTPGTPGKYELKSRAFQFGGMEMDFGLGTPDSIRGFRTKSGGPNSRERTKSFNLTNMIVDENSTNVKFKEETGKGKRKVPSDMEVIHKLLKEDFFRDVKGASPSFDSILQRLLTMLDTEDADVHSKVCDYILDLHRDVGISEHYLDRFINKLSHQMNNGAGNLNIRKNGLTALSVIGKSRQDVVASILPRLVDGISELRDEAANALANLTGVTTKDDLFKLMEDMGLQKSYSSKEDEEEALKAIATRLDVPYRSDSFNDWIDGWMADAISPFENAEDLKLQDIDKAWGGREQKWVPESLCLSDATSRASNRLRELSFISDKSLLEEDRLSFLSFQSEPEFDSQYNSSDEDFNNDIENPIITPILQLQIGGQTLNVPPSIGEILADDHPDAIFSQVFDTEDENYAKQMEVIDQILVENPDFDLNDLDLQQEGSIVGLLTPRSAAEKLAQNGGISDFKNGKLSTGNVFLTQSGTICNTKEDVSEKKSKISSQRGIDKATETKNGDVRSKWSPQVEEKREKTIIEEEQIKDIEAPPTSRASSRHSKRSSKFDPRDPTLYKYYKKRYAMRPGSGKPRERNGKVPSGSFHKLSSYTEEVDSQYMSQESVDVSSGQVGDGGTDTMSTQDSGIVRDLSASLGSQSSKGIPSNVRFSSHSLMKAGRRSKEWLQSKSRLSPVKSSSSLFQQTPHVSKSLRPDDDWQKFFNTPTAMERRRMEMVKRDFTEGRMRQNVPATIHYISDDLPKLPGEAGLRLLHTVRVGDKNVDGVLEKHRVEPIPGKLSSQTKNENEGESRYGILKMKWTTGIPIPARFLESETVIEGDRDSIIYSETASELSQYPSEFKLHDRGGSQSERSHHHGRHSHQSHDRSRDQQRKKKESKSYDTSSKKSKGKKSLLPQLAEKYAIKSNTVNVKSNYSDFWTFPTLPGAVAPSPDFVWEHPIPPPPERESRTNIPYIKTEHERYCKYYNLIKKNLHKYTSENGAPTLPKIEVTRALPSKENKKNAELTRGPSLVFPPITLNQLISAK</sequence>
<evidence type="ECO:0000313" key="6">
    <source>
        <dbReference type="Proteomes" id="UP001186944"/>
    </source>
</evidence>
<dbReference type="EMBL" id="VSWD01000014">
    <property type="protein sequence ID" value="KAK3083402.1"/>
    <property type="molecule type" value="Genomic_DNA"/>
</dbReference>
<dbReference type="Pfam" id="PF00400">
    <property type="entry name" value="WD40"/>
    <property type="match status" value="3"/>
</dbReference>
<feature type="repeat" description="WD" evidence="3">
    <location>
        <begin position="239"/>
        <end position="271"/>
    </location>
</feature>
<comment type="caution">
    <text evidence="5">The sequence shown here is derived from an EMBL/GenBank/DDBJ whole genome shotgun (WGS) entry which is preliminary data.</text>
</comment>
<reference evidence="5" key="1">
    <citation type="submission" date="2019-08" db="EMBL/GenBank/DDBJ databases">
        <title>The improved chromosome-level genome for the pearl oyster Pinctada fucata martensii using PacBio sequencing and Hi-C.</title>
        <authorList>
            <person name="Zheng Z."/>
        </authorList>
    </citation>
    <scope>NUCLEOTIDE SEQUENCE</scope>
    <source>
        <strain evidence="5">ZZ-2019</strain>
        <tissue evidence="5">Adductor muscle</tissue>
    </source>
</reference>
<dbReference type="InterPro" id="IPR001680">
    <property type="entry name" value="WD40_rpt"/>
</dbReference>
<evidence type="ECO:0000256" key="4">
    <source>
        <dbReference type="SAM" id="MobiDB-lite"/>
    </source>
</evidence>
<dbReference type="InterPro" id="IPR019775">
    <property type="entry name" value="WD40_repeat_CS"/>
</dbReference>
<feature type="region of interest" description="Disordered" evidence="4">
    <location>
        <begin position="1977"/>
        <end position="2034"/>
    </location>
</feature>
<feature type="compositionally biased region" description="Basic residues" evidence="4">
    <location>
        <begin position="1020"/>
        <end position="1034"/>
    </location>
</feature>
<dbReference type="SUPFAM" id="SSF50998">
    <property type="entry name" value="Quinoprotein alcohol dehydrogenase-like"/>
    <property type="match status" value="1"/>
</dbReference>
<protein>
    <submittedName>
        <fullName evidence="5">Uncharacterized protein</fullName>
    </submittedName>
</protein>
<feature type="repeat" description="WD" evidence="3">
    <location>
        <begin position="281"/>
        <end position="316"/>
    </location>
</feature>
<proteinExistence type="predicted"/>
<dbReference type="PROSITE" id="PS50082">
    <property type="entry name" value="WD_REPEATS_2"/>
    <property type="match status" value="3"/>
</dbReference>
<keyword evidence="2" id="KW-0677">Repeat</keyword>
<name>A0AA89BJM3_PINIB</name>
<feature type="region of interest" description="Disordered" evidence="4">
    <location>
        <begin position="838"/>
        <end position="872"/>
    </location>
</feature>
<feature type="region of interest" description="Disordered" evidence="4">
    <location>
        <begin position="1621"/>
        <end position="1767"/>
    </location>
</feature>
<feature type="compositionally biased region" description="Acidic residues" evidence="4">
    <location>
        <begin position="851"/>
        <end position="865"/>
    </location>
</feature>
<dbReference type="Gene3D" id="1.25.10.10">
    <property type="entry name" value="Leucine-rich Repeat Variant"/>
    <property type="match status" value="1"/>
</dbReference>
<dbReference type="InterPro" id="IPR036322">
    <property type="entry name" value="WD40_repeat_dom_sf"/>
</dbReference>
<keyword evidence="6" id="KW-1185">Reference proteome</keyword>
<feature type="compositionally biased region" description="Low complexity" evidence="4">
    <location>
        <begin position="1744"/>
        <end position="1754"/>
    </location>
</feature>
<organism evidence="5 6">
    <name type="scientific">Pinctada imbricata</name>
    <name type="common">Atlantic pearl-oyster</name>
    <name type="synonym">Pinctada martensii</name>
    <dbReference type="NCBI Taxonomy" id="66713"/>
    <lineage>
        <taxon>Eukaryota</taxon>
        <taxon>Metazoa</taxon>
        <taxon>Spiralia</taxon>
        <taxon>Lophotrochozoa</taxon>
        <taxon>Mollusca</taxon>
        <taxon>Bivalvia</taxon>
        <taxon>Autobranchia</taxon>
        <taxon>Pteriomorphia</taxon>
        <taxon>Pterioida</taxon>
        <taxon>Pterioidea</taxon>
        <taxon>Pteriidae</taxon>
        <taxon>Pinctada</taxon>
    </lineage>
</organism>
<accession>A0AA89BJM3</accession>
<feature type="compositionally biased region" description="Low complexity" evidence="4">
    <location>
        <begin position="1810"/>
        <end position="1823"/>
    </location>
</feature>
<evidence type="ECO:0000256" key="2">
    <source>
        <dbReference type="ARBA" id="ARBA00022737"/>
    </source>
</evidence>
<dbReference type="Proteomes" id="UP001186944">
    <property type="component" value="Unassembled WGS sequence"/>
</dbReference>
<dbReference type="PANTHER" id="PTHR45532">
    <property type="entry name" value="WD REPEAT-CONTAINING PROTEIN 97"/>
    <property type="match status" value="1"/>
</dbReference>
<feature type="compositionally biased region" description="Acidic residues" evidence="4">
    <location>
        <begin position="1042"/>
        <end position="1056"/>
    </location>
</feature>
<feature type="region of interest" description="Disordered" evidence="4">
    <location>
        <begin position="1173"/>
        <end position="1193"/>
    </location>
</feature>
<evidence type="ECO:0000313" key="5">
    <source>
        <dbReference type="EMBL" id="KAK3083402.1"/>
    </source>
</evidence>
<dbReference type="SMART" id="SM00320">
    <property type="entry name" value="WD40"/>
    <property type="match status" value="7"/>
</dbReference>
<dbReference type="PROSITE" id="PS00678">
    <property type="entry name" value="WD_REPEATS_1"/>
    <property type="match status" value="1"/>
</dbReference>
<dbReference type="PANTHER" id="PTHR45532:SF4">
    <property type="entry name" value="WD REPEAT-CONTAINING PROTEIN 55 HOMOLOG"/>
    <property type="match status" value="1"/>
</dbReference>
<dbReference type="Gene3D" id="2.130.10.10">
    <property type="entry name" value="YVTN repeat-like/Quinoprotein amine dehydrogenase"/>
    <property type="match status" value="2"/>
</dbReference>
<evidence type="ECO:0000256" key="1">
    <source>
        <dbReference type="ARBA" id="ARBA00022574"/>
    </source>
</evidence>
<dbReference type="SUPFAM" id="SSF48371">
    <property type="entry name" value="ARM repeat"/>
    <property type="match status" value="1"/>
</dbReference>
<dbReference type="InterPro" id="IPR015943">
    <property type="entry name" value="WD40/YVTN_repeat-like_dom_sf"/>
</dbReference>
<dbReference type="PROSITE" id="PS50294">
    <property type="entry name" value="WD_REPEATS_REGION"/>
    <property type="match status" value="2"/>
</dbReference>
<dbReference type="InterPro" id="IPR016024">
    <property type="entry name" value="ARM-type_fold"/>
</dbReference>
<feature type="region of interest" description="Disordered" evidence="4">
    <location>
        <begin position="1006"/>
        <end position="1056"/>
    </location>
</feature>
<gene>
    <name evidence="5" type="ORF">FSP39_021749</name>
</gene>
<feature type="compositionally biased region" description="Basic and acidic residues" evidence="4">
    <location>
        <begin position="1636"/>
        <end position="1674"/>
    </location>
</feature>
<feature type="region of interest" description="Disordered" evidence="4">
    <location>
        <begin position="1802"/>
        <end position="1842"/>
    </location>
</feature>
<feature type="region of interest" description="Disordered" evidence="4">
    <location>
        <begin position="1128"/>
        <end position="1154"/>
    </location>
</feature>
<dbReference type="InterPro" id="IPR011047">
    <property type="entry name" value="Quinoprotein_ADH-like_sf"/>
</dbReference>
<feature type="repeat" description="WD" evidence="3">
    <location>
        <begin position="718"/>
        <end position="750"/>
    </location>
</feature>